<gene>
    <name evidence="4" type="ORF">SDC9_152774</name>
</gene>
<dbReference type="EMBL" id="VSSQ01051424">
    <property type="protein sequence ID" value="MPN05523.1"/>
    <property type="molecule type" value="Genomic_DNA"/>
</dbReference>
<name>A0A645EYG3_9ZZZZ</name>
<evidence type="ECO:0000313" key="4">
    <source>
        <dbReference type="EMBL" id="MPN05523.1"/>
    </source>
</evidence>
<reference evidence="4" key="1">
    <citation type="submission" date="2019-08" db="EMBL/GenBank/DDBJ databases">
        <authorList>
            <person name="Kucharzyk K."/>
            <person name="Murdoch R.W."/>
            <person name="Higgins S."/>
            <person name="Loffler F."/>
        </authorList>
    </citation>
    <scope>NUCLEOTIDE SEQUENCE</scope>
</reference>
<evidence type="ECO:0000256" key="1">
    <source>
        <dbReference type="ARBA" id="ARBA00004442"/>
    </source>
</evidence>
<protein>
    <recommendedName>
        <fullName evidence="5">TonB-dependent receptor-like beta-barrel domain-containing protein</fullName>
    </recommendedName>
</protein>
<keyword evidence="3" id="KW-0998">Cell outer membrane</keyword>
<dbReference type="AlphaFoldDB" id="A0A645EYG3"/>
<sequence length="191" mass="21779">MRSTGWSSGVSHFSSEKNGNSLERNIAIYENDIEKSEKERFTTTLRATHNIPAIGFVLTATAQVNWINKYWTDYGNDSIFVAYISYEDGLVHNLTEAEMASLRNKEGATYDALGYMLPSTNPARHIIESYFPTLTINLNLTKEIGENMKASFYVNNMFNNRPLYQKKMSPGSYVQLNTKMYFGFEFSVAIK</sequence>
<accession>A0A645EYG3</accession>
<comment type="caution">
    <text evidence="4">The sequence shown here is derived from an EMBL/GenBank/DDBJ whole genome shotgun (WGS) entry which is preliminary data.</text>
</comment>
<dbReference type="SUPFAM" id="SSF56935">
    <property type="entry name" value="Porins"/>
    <property type="match status" value="1"/>
</dbReference>
<organism evidence="4">
    <name type="scientific">bioreactor metagenome</name>
    <dbReference type="NCBI Taxonomy" id="1076179"/>
    <lineage>
        <taxon>unclassified sequences</taxon>
        <taxon>metagenomes</taxon>
        <taxon>ecological metagenomes</taxon>
    </lineage>
</organism>
<dbReference type="Gene3D" id="2.40.170.20">
    <property type="entry name" value="TonB-dependent receptor, beta-barrel domain"/>
    <property type="match status" value="1"/>
</dbReference>
<proteinExistence type="predicted"/>
<evidence type="ECO:0008006" key="5">
    <source>
        <dbReference type="Google" id="ProtNLM"/>
    </source>
</evidence>
<keyword evidence="2" id="KW-0472">Membrane</keyword>
<dbReference type="GO" id="GO:0009279">
    <property type="term" value="C:cell outer membrane"/>
    <property type="evidence" value="ECO:0007669"/>
    <property type="project" value="UniProtKB-SubCell"/>
</dbReference>
<comment type="subcellular location">
    <subcellularLocation>
        <location evidence="1">Cell outer membrane</location>
    </subcellularLocation>
</comment>
<evidence type="ECO:0000256" key="2">
    <source>
        <dbReference type="ARBA" id="ARBA00023136"/>
    </source>
</evidence>
<dbReference type="InterPro" id="IPR036942">
    <property type="entry name" value="Beta-barrel_TonB_sf"/>
</dbReference>
<evidence type="ECO:0000256" key="3">
    <source>
        <dbReference type="ARBA" id="ARBA00023237"/>
    </source>
</evidence>